<accession>A0A8S5S191</accession>
<evidence type="ECO:0000313" key="1">
    <source>
        <dbReference type="EMBL" id="DAF44571.1"/>
    </source>
</evidence>
<name>A0A8S5S191_9CAUD</name>
<reference evidence="1" key="1">
    <citation type="journal article" date="2021" name="Proc. Natl. Acad. Sci. U.S.A.">
        <title>A Catalog of Tens of Thousands of Viruses from Human Metagenomes Reveals Hidden Associations with Chronic Diseases.</title>
        <authorList>
            <person name="Tisza M.J."/>
            <person name="Buck C.B."/>
        </authorList>
    </citation>
    <scope>NUCLEOTIDE SEQUENCE</scope>
    <source>
        <strain evidence="1">Ct8Lf7</strain>
    </source>
</reference>
<protein>
    <submittedName>
        <fullName evidence="1">Uncharacterized protein</fullName>
    </submittedName>
</protein>
<proteinExistence type="predicted"/>
<dbReference type="EMBL" id="BK032511">
    <property type="protein sequence ID" value="DAF44571.1"/>
    <property type="molecule type" value="Genomic_DNA"/>
</dbReference>
<organism evidence="1">
    <name type="scientific">Podoviridae sp. ct8Lf7</name>
    <dbReference type="NCBI Taxonomy" id="2827723"/>
    <lineage>
        <taxon>Viruses</taxon>
        <taxon>Duplodnaviria</taxon>
        <taxon>Heunggongvirae</taxon>
        <taxon>Uroviricota</taxon>
        <taxon>Caudoviricetes</taxon>
    </lineage>
</organism>
<sequence>MTTLQKIYEKNNIAVRTHDKFIYSSVIYKLWSGGASLVEEKYYSSDKPIIIKKKDLKVKKKGYILYRFFNLEYAPEEYLIRNGYEIIETGC</sequence>